<evidence type="ECO:0000313" key="1">
    <source>
        <dbReference type="EMBL" id="CAH1985930.1"/>
    </source>
</evidence>
<keyword evidence="2" id="KW-1185">Reference proteome</keyword>
<dbReference type="EMBL" id="CAKOFQ010006988">
    <property type="protein sequence ID" value="CAH1985930.1"/>
    <property type="molecule type" value="Genomic_DNA"/>
</dbReference>
<dbReference type="AlphaFoldDB" id="A0A9P0PIY3"/>
<organism evidence="1 2">
    <name type="scientific">Acanthoscelides obtectus</name>
    <name type="common">Bean weevil</name>
    <name type="synonym">Bruchus obtectus</name>
    <dbReference type="NCBI Taxonomy" id="200917"/>
    <lineage>
        <taxon>Eukaryota</taxon>
        <taxon>Metazoa</taxon>
        <taxon>Ecdysozoa</taxon>
        <taxon>Arthropoda</taxon>
        <taxon>Hexapoda</taxon>
        <taxon>Insecta</taxon>
        <taxon>Pterygota</taxon>
        <taxon>Neoptera</taxon>
        <taxon>Endopterygota</taxon>
        <taxon>Coleoptera</taxon>
        <taxon>Polyphaga</taxon>
        <taxon>Cucujiformia</taxon>
        <taxon>Chrysomeloidea</taxon>
        <taxon>Chrysomelidae</taxon>
        <taxon>Bruchinae</taxon>
        <taxon>Bruchini</taxon>
        <taxon>Acanthoscelides</taxon>
    </lineage>
</organism>
<reference evidence="1" key="1">
    <citation type="submission" date="2022-03" db="EMBL/GenBank/DDBJ databases">
        <authorList>
            <person name="Sayadi A."/>
        </authorList>
    </citation>
    <scope>NUCLEOTIDE SEQUENCE</scope>
</reference>
<comment type="caution">
    <text evidence="1">The sequence shown here is derived from an EMBL/GenBank/DDBJ whole genome shotgun (WGS) entry which is preliminary data.</text>
</comment>
<protein>
    <submittedName>
        <fullName evidence="1">Uncharacterized protein</fullName>
    </submittedName>
</protein>
<dbReference type="Proteomes" id="UP001152888">
    <property type="component" value="Unassembled WGS sequence"/>
</dbReference>
<gene>
    <name evidence="1" type="ORF">ACAOBT_LOCUS16951</name>
</gene>
<evidence type="ECO:0000313" key="2">
    <source>
        <dbReference type="Proteomes" id="UP001152888"/>
    </source>
</evidence>
<dbReference type="OrthoDB" id="191651at2759"/>
<accession>A0A9P0PIY3</accession>
<sequence>MDQTNDIFSLNSKCPVDLDEVLSYGNEKKKVARRRWAILAKALKVCKTNS</sequence>
<name>A0A9P0PIY3_ACAOB</name>
<proteinExistence type="predicted"/>